<evidence type="ECO:0000259" key="3">
    <source>
        <dbReference type="PROSITE" id="PS50851"/>
    </source>
</evidence>
<dbReference type="InterPro" id="IPR024181">
    <property type="entry name" value="Chemotax_regulator_CheV"/>
</dbReference>
<dbReference type="Pfam" id="PF01584">
    <property type="entry name" value="CheW"/>
    <property type="match status" value="1"/>
</dbReference>
<dbReference type="SUPFAM" id="SSF52172">
    <property type="entry name" value="CheY-like"/>
    <property type="match status" value="1"/>
</dbReference>
<feature type="domain" description="CheW-like" evidence="3">
    <location>
        <begin position="19"/>
        <end position="165"/>
    </location>
</feature>
<comment type="caution">
    <text evidence="4">The sequence shown here is derived from an EMBL/GenBank/DDBJ whole genome shotgun (WGS) entry which is preliminary data.</text>
</comment>
<dbReference type="SUPFAM" id="SSF50341">
    <property type="entry name" value="CheW-like"/>
    <property type="match status" value="1"/>
</dbReference>
<dbReference type="InterPro" id="IPR011006">
    <property type="entry name" value="CheY-like_superfamily"/>
</dbReference>
<dbReference type="SMART" id="SM00260">
    <property type="entry name" value="CheW"/>
    <property type="match status" value="1"/>
</dbReference>
<feature type="modified residue" description="4-aspartylphosphate" evidence="1">
    <location>
        <position position="247"/>
    </location>
</feature>
<protein>
    <submittedName>
        <fullName evidence="4">Fused signal transduction protein/response regulator</fullName>
    </submittedName>
</protein>
<proteinExistence type="predicted"/>
<dbReference type="InterPro" id="IPR036061">
    <property type="entry name" value="CheW-like_dom_sf"/>
</dbReference>
<dbReference type="GO" id="GO:0000160">
    <property type="term" value="P:phosphorelay signal transduction system"/>
    <property type="evidence" value="ECO:0007669"/>
    <property type="project" value="InterPro"/>
</dbReference>
<organism evidence="4 5">
    <name type="scientific">Sedimenticola selenatireducens</name>
    <dbReference type="NCBI Taxonomy" id="191960"/>
    <lineage>
        <taxon>Bacteria</taxon>
        <taxon>Pseudomonadati</taxon>
        <taxon>Pseudomonadota</taxon>
        <taxon>Gammaproteobacteria</taxon>
        <taxon>Chromatiales</taxon>
        <taxon>Sedimenticolaceae</taxon>
        <taxon>Sedimenticola</taxon>
    </lineage>
</organism>
<dbReference type="SMART" id="SM00448">
    <property type="entry name" value="REC"/>
    <property type="match status" value="1"/>
</dbReference>
<dbReference type="GO" id="GO:0006935">
    <property type="term" value="P:chemotaxis"/>
    <property type="evidence" value="ECO:0007669"/>
    <property type="project" value="InterPro"/>
</dbReference>
<dbReference type="Proteomes" id="UP000235015">
    <property type="component" value="Unassembled WGS sequence"/>
</dbReference>
<dbReference type="PANTHER" id="PTHR47233">
    <property type="entry name" value="CHEMOTAXIS PROTEIN CHEV"/>
    <property type="match status" value="1"/>
</dbReference>
<dbReference type="RefSeq" id="WP_273437831.1">
    <property type="nucleotide sequence ID" value="NZ_PKUN01000002.1"/>
</dbReference>
<dbReference type="Gene3D" id="2.40.50.180">
    <property type="entry name" value="CheA-289, Domain 4"/>
    <property type="match status" value="1"/>
</dbReference>
<evidence type="ECO:0000313" key="4">
    <source>
        <dbReference type="EMBL" id="PLX63235.1"/>
    </source>
</evidence>
<keyword evidence="1" id="KW-0597">Phosphoprotein</keyword>
<evidence type="ECO:0000313" key="5">
    <source>
        <dbReference type="Proteomes" id="UP000235015"/>
    </source>
</evidence>
<evidence type="ECO:0000256" key="1">
    <source>
        <dbReference type="PROSITE-ProRule" id="PRU00169"/>
    </source>
</evidence>
<accession>A0A2N6D0N9</accession>
<dbReference type="STRING" id="1111735.GCA_000428045_01355"/>
<dbReference type="Gene3D" id="3.40.50.2300">
    <property type="match status" value="1"/>
</dbReference>
<dbReference type="AlphaFoldDB" id="A0A2N6D0N9"/>
<dbReference type="InterPro" id="IPR002545">
    <property type="entry name" value="CheW-lke_dom"/>
</dbReference>
<gene>
    <name evidence="4" type="ORF">C0630_03555</name>
</gene>
<sequence>MANFIDSVDSRTQLAGTNRLEVLLFSLGRDSVTGREETFGVNVFKVREVMHIPEITRAPDMPASVEGMVSLRGSMIPIINLPKFCGVNSEQKPSILIVTEYNKNVQGFLVHSVDNIVRLAWEDVKVPPNMMAQQHGGLVTAVTELTDKRIVMIMDVEMVLAKTSGFGEGEELFEGIEKLDSDDVTVLFADDSAVARDQIVRTLNHIGVKHLSASNGSEAWEKIKDLADRAEATGHKVSDYVQVILTDVEMPEMDGYVLTKNIKQDPRLAGIPVIMHSSLSADANQELGKGVGADAYVPKFQPVELAAKLQEILSGHP</sequence>
<dbReference type="PROSITE" id="PS50110">
    <property type="entry name" value="RESPONSE_REGULATORY"/>
    <property type="match status" value="1"/>
</dbReference>
<dbReference type="EMBL" id="PKUN01000002">
    <property type="protein sequence ID" value="PLX63235.1"/>
    <property type="molecule type" value="Genomic_DNA"/>
</dbReference>
<dbReference type="Pfam" id="PF00072">
    <property type="entry name" value="Response_reg"/>
    <property type="match status" value="1"/>
</dbReference>
<dbReference type="PIRSF" id="PIRSF002867">
    <property type="entry name" value="CheV"/>
    <property type="match status" value="1"/>
</dbReference>
<dbReference type="Gene3D" id="2.30.30.40">
    <property type="entry name" value="SH3 Domains"/>
    <property type="match status" value="1"/>
</dbReference>
<reference evidence="4 5" key="1">
    <citation type="submission" date="2017-11" db="EMBL/GenBank/DDBJ databases">
        <title>Genome-resolved metagenomics identifies genetic mobility, metabolic interactions, and unexpected diversity in perchlorate-reducing communities.</title>
        <authorList>
            <person name="Barnum T.P."/>
            <person name="Figueroa I.A."/>
            <person name="Carlstrom C.I."/>
            <person name="Lucas L.N."/>
            <person name="Engelbrektson A.L."/>
            <person name="Coates J.D."/>
        </authorList>
    </citation>
    <scope>NUCLEOTIDE SEQUENCE [LARGE SCALE GENOMIC DNA]</scope>
    <source>
        <strain evidence="4">BM301</strain>
    </source>
</reference>
<dbReference type="InterPro" id="IPR001789">
    <property type="entry name" value="Sig_transdc_resp-reg_receiver"/>
</dbReference>
<feature type="domain" description="Response regulatory" evidence="2">
    <location>
        <begin position="185"/>
        <end position="314"/>
    </location>
</feature>
<dbReference type="PANTHER" id="PTHR47233:SF4">
    <property type="entry name" value="CHEMOTAXIS SIGNAL TRANSDUCTION PROTEIN"/>
    <property type="match status" value="1"/>
</dbReference>
<evidence type="ECO:0000259" key="2">
    <source>
        <dbReference type="PROSITE" id="PS50110"/>
    </source>
</evidence>
<dbReference type="PROSITE" id="PS50851">
    <property type="entry name" value="CHEW"/>
    <property type="match status" value="1"/>
</dbReference>
<name>A0A2N6D0N9_9GAMM</name>